<dbReference type="EMBL" id="KN824893">
    <property type="protein sequence ID" value="KIK98418.1"/>
    <property type="molecule type" value="Genomic_DNA"/>
</dbReference>
<feature type="non-terminal residue" evidence="2">
    <location>
        <position position="1"/>
    </location>
</feature>
<dbReference type="AlphaFoldDB" id="A0A0D0DV26"/>
<name>A0A0D0DV26_9AGAM</name>
<gene>
    <name evidence="2" type="ORF">PAXRUDRAFT_134236</name>
</gene>
<dbReference type="OrthoDB" id="3260134at2759"/>
<accession>A0A0D0DV26</accession>
<feature type="region of interest" description="Disordered" evidence="1">
    <location>
        <begin position="70"/>
        <end position="89"/>
    </location>
</feature>
<organism evidence="2 3">
    <name type="scientific">Paxillus rubicundulus Ve08.2h10</name>
    <dbReference type="NCBI Taxonomy" id="930991"/>
    <lineage>
        <taxon>Eukaryota</taxon>
        <taxon>Fungi</taxon>
        <taxon>Dikarya</taxon>
        <taxon>Basidiomycota</taxon>
        <taxon>Agaricomycotina</taxon>
        <taxon>Agaricomycetes</taxon>
        <taxon>Agaricomycetidae</taxon>
        <taxon>Boletales</taxon>
        <taxon>Paxilineae</taxon>
        <taxon>Paxillaceae</taxon>
        <taxon>Paxillus</taxon>
    </lineage>
</organism>
<keyword evidence="3" id="KW-1185">Reference proteome</keyword>
<protein>
    <submittedName>
        <fullName evidence="2">Uncharacterized protein</fullName>
    </submittedName>
</protein>
<sequence>RNAAKARTKDAAGRAQKRHFGRQRLAAALCMTREDYLSKPTPSSVLPEINLAHARRDIVSEVPSPADQVFRSVRLQSSSSPHDEGRRRNASKILVALDTSDRMCEFLRALCRLIYLVR</sequence>
<evidence type="ECO:0000313" key="2">
    <source>
        <dbReference type="EMBL" id="KIK98418.1"/>
    </source>
</evidence>
<dbReference type="Proteomes" id="UP000054538">
    <property type="component" value="Unassembled WGS sequence"/>
</dbReference>
<dbReference type="HOGENOM" id="CLU_2005424_0_0_1"/>
<evidence type="ECO:0000313" key="3">
    <source>
        <dbReference type="Proteomes" id="UP000054538"/>
    </source>
</evidence>
<reference evidence="2 3" key="1">
    <citation type="submission" date="2014-04" db="EMBL/GenBank/DDBJ databases">
        <authorList>
            <consortium name="DOE Joint Genome Institute"/>
            <person name="Kuo A."/>
            <person name="Kohler A."/>
            <person name="Jargeat P."/>
            <person name="Nagy L.G."/>
            <person name="Floudas D."/>
            <person name="Copeland A."/>
            <person name="Barry K.W."/>
            <person name="Cichocki N."/>
            <person name="Veneault-Fourrey C."/>
            <person name="LaButti K."/>
            <person name="Lindquist E.A."/>
            <person name="Lipzen A."/>
            <person name="Lundell T."/>
            <person name="Morin E."/>
            <person name="Murat C."/>
            <person name="Sun H."/>
            <person name="Tunlid A."/>
            <person name="Henrissat B."/>
            <person name="Grigoriev I.V."/>
            <person name="Hibbett D.S."/>
            <person name="Martin F."/>
            <person name="Nordberg H.P."/>
            <person name="Cantor M.N."/>
            <person name="Hua S.X."/>
        </authorList>
    </citation>
    <scope>NUCLEOTIDE SEQUENCE [LARGE SCALE GENOMIC DNA]</scope>
    <source>
        <strain evidence="2 3">Ve08.2h10</strain>
    </source>
</reference>
<dbReference type="InParanoid" id="A0A0D0DV26"/>
<reference evidence="3" key="2">
    <citation type="submission" date="2015-01" db="EMBL/GenBank/DDBJ databases">
        <title>Evolutionary Origins and Diversification of the Mycorrhizal Mutualists.</title>
        <authorList>
            <consortium name="DOE Joint Genome Institute"/>
            <consortium name="Mycorrhizal Genomics Consortium"/>
            <person name="Kohler A."/>
            <person name="Kuo A."/>
            <person name="Nagy L.G."/>
            <person name="Floudas D."/>
            <person name="Copeland A."/>
            <person name="Barry K.W."/>
            <person name="Cichocki N."/>
            <person name="Veneault-Fourrey C."/>
            <person name="LaButti K."/>
            <person name="Lindquist E.A."/>
            <person name="Lipzen A."/>
            <person name="Lundell T."/>
            <person name="Morin E."/>
            <person name="Murat C."/>
            <person name="Riley R."/>
            <person name="Ohm R."/>
            <person name="Sun H."/>
            <person name="Tunlid A."/>
            <person name="Henrissat B."/>
            <person name="Grigoriev I.V."/>
            <person name="Hibbett D.S."/>
            <person name="Martin F."/>
        </authorList>
    </citation>
    <scope>NUCLEOTIDE SEQUENCE [LARGE SCALE GENOMIC DNA]</scope>
    <source>
        <strain evidence="3">Ve08.2h10</strain>
    </source>
</reference>
<evidence type="ECO:0000256" key="1">
    <source>
        <dbReference type="SAM" id="MobiDB-lite"/>
    </source>
</evidence>
<proteinExistence type="predicted"/>